<dbReference type="KEGG" id="naj:B1756_09790"/>
<dbReference type="RefSeq" id="WP_086888367.1">
    <property type="nucleotide sequence ID" value="NZ_CP019893.1"/>
</dbReference>
<organism evidence="1 2">
    <name type="scientific">Natrarchaeobaculum aegyptiacum</name>
    <dbReference type="NCBI Taxonomy" id="745377"/>
    <lineage>
        <taxon>Archaea</taxon>
        <taxon>Methanobacteriati</taxon>
        <taxon>Methanobacteriota</taxon>
        <taxon>Stenosarchaea group</taxon>
        <taxon>Halobacteria</taxon>
        <taxon>Halobacteriales</taxon>
        <taxon>Natrialbaceae</taxon>
        <taxon>Natrarchaeobaculum</taxon>
    </lineage>
</organism>
<dbReference type="GeneID" id="32894371"/>
<protein>
    <recommendedName>
        <fullName evidence="3">Metal-dependent hydrolase</fullName>
    </recommendedName>
</protein>
<reference evidence="2" key="1">
    <citation type="submission" date="2017-02" db="EMBL/GenBank/DDBJ databases">
        <title>Natronthermophilus aegyptiacus gen. nov.,sp. nov., an aerobic, extremely halophilic alkalithermophilic archaeon isolated from the athalassohaline Wadi An Natrun, Egypt.</title>
        <authorList>
            <person name="Zhao B."/>
        </authorList>
    </citation>
    <scope>NUCLEOTIDE SEQUENCE [LARGE SCALE GENOMIC DNA]</scope>
    <source>
        <strain evidence="2">JW/NM-HA 15</strain>
    </source>
</reference>
<keyword evidence="2" id="KW-1185">Reference proteome</keyword>
<accession>A0A2Z2HS81</accession>
<dbReference type="Proteomes" id="UP000250088">
    <property type="component" value="Chromosome"/>
</dbReference>
<evidence type="ECO:0008006" key="3">
    <source>
        <dbReference type="Google" id="ProtNLM"/>
    </source>
</evidence>
<evidence type="ECO:0000313" key="2">
    <source>
        <dbReference type="Proteomes" id="UP000250088"/>
    </source>
</evidence>
<proteinExistence type="predicted"/>
<evidence type="ECO:0000313" key="1">
    <source>
        <dbReference type="EMBL" id="ARS89989.1"/>
    </source>
</evidence>
<sequence>MVTTHALVGLLIALPVVFFAPDHAPVALAAGVAGGILPDFDVVATHRKTFHAPVVAAGGAIAALPLALLSPSALTIALAVFLAAAALHCYGDVLSCGLGARPWENPPSDRAVFDHVRGRWVPPRRVIPYDGSPEDLAIAGVLAVPLLFTLEGQWELLVSGLLVVSIGYTVSRKRLEHVACWGVRFLPAGLRRYVPERYLV</sequence>
<dbReference type="AlphaFoldDB" id="A0A2Z2HS81"/>
<dbReference type="EMBL" id="CP019893">
    <property type="protein sequence ID" value="ARS89989.1"/>
    <property type="molecule type" value="Genomic_DNA"/>
</dbReference>
<dbReference type="OrthoDB" id="204671at2157"/>
<gene>
    <name evidence="1" type="ORF">B1756_09790</name>
</gene>
<name>A0A2Z2HS81_9EURY</name>